<feature type="non-terminal residue" evidence="1">
    <location>
        <position position="1"/>
    </location>
</feature>
<proteinExistence type="predicted"/>
<protein>
    <submittedName>
        <fullName evidence="1">10951_t:CDS:1</fullName>
    </submittedName>
</protein>
<dbReference type="Proteomes" id="UP000789759">
    <property type="component" value="Unassembled WGS sequence"/>
</dbReference>
<feature type="non-terminal residue" evidence="1">
    <location>
        <position position="46"/>
    </location>
</feature>
<name>A0A9N9HW00_9GLOM</name>
<sequence>EYDDNVESSSKIIEEDKGCCSGHISRFAKLDLKNISQINLYYYYLI</sequence>
<organism evidence="1 2">
    <name type="scientific">Cetraspora pellucida</name>
    <dbReference type="NCBI Taxonomy" id="1433469"/>
    <lineage>
        <taxon>Eukaryota</taxon>
        <taxon>Fungi</taxon>
        <taxon>Fungi incertae sedis</taxon>
        <taxon>Mucoromycota</taxon>
        <taxon>Glomeromycotina</taxon>
        <taxon>Glomeromycetes</taxon>
        <taxon>Diversisporales</taxon>
        <taxon>Gigasporaceae</taxon>
        <taxon>Cetraspora</taxon>
    </lineage>
</organism>
<dbReference type="AlphaFoldDB" id="A0A9N9HW00"/>
<gene>
    <name evidence="1" type="ORF">CPELLU_LOCUS12187</name>
</gene>
<comment type="caution">
    <text evidence="1">The sequence shown here is derived from an EMBL/GenBank/DDBJ whole genome shotgun (WGS) entry which is preliminary data.</text>
</comment>
<keyword evidence="2" id="KW-1185">Reference proteome</keyword>
<reference evidence="1" key="1">
    <citation type="submission" date="2021-06" db="EMBL/GenBank/DDBJ databases">
        <authorList>
            <person name="Kallberg Y."/>
            <person name="Tangrot J."/>
            <person name="Rosling A."/>
        </authorList>
    </citation>
    <scope>NUCLEOTIDE SEQUENCE</scope>
    <source>
        <strain evidence="1">FL966</strain>
    </source>
</reference>
<evidence type="ECO:0000313" key="2">
    <source>
        <dbReference type="Proteomes" id="UP000789759"/>
    </source>
</evidence>
<accession>A0A9N9HW00</accession>
<dbReference type="EMBL" id="CAJVQA010011531">
    <property type="protein sequence ID" value="CAG8708176.1"/>
    <property type="molecule type" value="Genomic_DNA"/>
</dbReference>
<evidence type="ECO:0000313" key="1">
    <source>
        <dbReference type="EMBL" id="CAG8708176.1"/>
    </source>
</evidence>